<evidence type="ECO:0000313" key="12">
    <source>
        <dbReference type="ZFIN" id="ZDB-GENE-140714-1"/>
    </source>
</evidence>
<dbReference type="EMBL" id="AB331769">
    <property type="protein sequence ID" value="BAF98262.1"/>
    <property type="molecule type" value="mRNA"/>
</dbReference>
<feature type="signal peptide" evidence="7">
    <location>
        <begin position="1"/>
        <end position="17"/>
    </location>
</feature>
<dbReference type="SMART" id="SM00199">
    <property type="entry name" value="SCY"/>
    <property type="match status" value="1"/>
</dbReference>
<evidence type="ECO:0000256" key="4">
    <source>
        <dbReference type="ARBA" id="ARBA00022525"/>
    </source>
</evidence>
<comment type="similarity">
    <text evidence="2">Belongs to the intercrine beta (chemokine CC) family.</text>
</comment>
<evidence type="ECO:0000259" key="8">
    <source>
        <dbReference type="SMART" id="SM00199"/>
    </source>
</evidence>
<reference evidence="11" key="7">
    <citation type="journal article" date="2018" name="Proc. Natl. Acad. Sci. U.S.A.">
        <title>Chemokine C-C motif ligand 33 is a key regulator of teleost fish barbel development.</title>
        <authorList>
            <person name="Zhou T."/>
            <person name="Li N."/>
            <person name="Jin Y."/>
            <person name="Zeng Q."/>
            <person name="Prabowo W."/>
            <person name="Liu Y."/>
            <person name="Tian C."/>
            <person name="Bao L."/>
            <person name="Liu S."/>
            <person name="Yuan Z."/>
            <person name="Fu Q."/>
            <person name="Gao S."/>
            <person name="Gao D."/>
            <person name="Dunham R."/>
            <person name="Shubin N.H."/>
            <person name="Liu Z."/>
        </authorList>
    </citation>
    <scope>NUCLEOTIDE SEQUENCE</scope>
</reference>
<dbReference type="GO" id="GO:0005615">
    <property type="term" value="C:extracellular space"/>
    <property type="evidence" value="ECO:0007669"/>
    <property type="project" value="UniProtKB-KW"/>
</dbReference>
<dbReference type="SUPFAM" id="SSF54117">
    <property type="entry name" value="Interleukin 8-like chemokines"/>
    <property type="match status" value="1"/>
</dbReference>
<dbReference type="GO" id="GO:0008009">
    <property type="term" value="F:chemokine activity"/>
    <property type="evidence" value="ECO:0007669"/>
    <property type="project" value="InterPro"/>
</dbReference>
<keyword evidence="3" id="KW-0202">Cytokine</keyword>
<keyword evidence="5 7" id="KW-0732">Signal</keyword>
<dbReference type="Reactome" id="R-DRE-418594">
    <property type="pathway name" value="G alpha (i) signalling events"/>
</dbReference>
<accession>A9ZPF4</accession>
<dbReference type="OrthoDB" id="8905061at2759"/>
<proteinExistence type="evidence at transcript level"/>
<dbReference type="RefSeq" id="NP_001121740.1">
    <property type="nucleotide sequence ID" value="NM_001128268.1"/>
</dbReference>
<keyword evidence="6" id="KW-1015">Disulfide bond</keyword>
<dbReference type="InterPro" id="IPR036048">
    <property type="entry name" value="Interleukin_8-like_sf"/>
</dbReference>
<evidence type="ECO:0000313" key="11">
    <source>
        <dbReference type="RefSeq" id="NP_001121740.1"/>
    </source>
</evidence>
<name>A9ZPF4_DANRE</name>
<protein>
    <submittedName>
        <fullName evidence="11">C-C motif chemokine 27b precursor</fullName>
    </submittedName>
    <submittedName>
        <fullName evidence="9">Chemokine CCL-C10b</fullName>
    </submittedName>
</protein>
<reference evidence="9 11" key="3">
    <citation type="journal article" date="2008" name="BMC Genomics">
        <title>Extensive expansion and diversification of the chemokine gene family in zebrafish: identification of a novel chemokine subfamily CX.</title>
        <authorList>
            <person name="Nomiyama H."/>
            <person name="Hieshima K."/>
            <person name="Osada N."/>
            <person name="Kato-Unoki Y."/>
            <person name="Otsuka-Ono K."/>
            <person name="Takegawa S."/>
            <person name="Izawa T."/>
            <person name="Yoshizawa A."/>
            <person name="Kikuchi Y."/>
            <person name="Tanase S."/>
            <person name="Miura R."/>
            <person name="Kusuda J."/>
            <person name="Nakao M."/>
            <person name="Yoshie O."/>
        </authorList>
    </citation>
    <scope>NUCLEOTIDE SEQUENCE</scope>
</reference>
<evidence type="ECO:0000256" key="6">
    <source>
        <dbReference type="ARBA" id="ARBA00023157"/>
    </source>
</evidence>
<evidence type="ECO:0000256" key="5">
    <source>
        <dbReference type="ARBA" id="ARBA00022729"/>
    </source>
</evidence>
<feature type="domain" description="Chemokine interleukin-8-like" evidence="8">
    <location>
        <begin position="21"/>
        <end position="83"/>
    </location>
</feature>
<dbReference type="AGR" id="ZFIN:ZDB-GENE-140714-1"/>
<dbReference type="Pfam" id="PF00048">
    <property type="entry name" value="IL8"/>
    <property type="match status" value="1"/>
</dbReference>
<dbReference type="Proteomes" id="UP000000437">
    <property type="component" value="Chromosome 10"/>
</dbReference>
<dbReference type="InterPro" id="IPR001811">
    <property type="entry name" value="Chemokine_IL8-like_dom"/>
</dbReference>
<dbReference type="ZFIN" id="ZDB-GENE-140714-1">
    <property type="gene designation" value="ccl27b"/>
</dbReference>
<dbReference type="FunFam" id="2.40.50.40:FF:000019">
    <property type="entry name" value="C-C motif chemokine 27"/>
    <property type="match status" value="1"/>
</dbReference>
<dbReference type="GlyGen" id="A9ZPF4">
    <property type="glycosylation" value="1 site"/>
</dbReference>
<evidence type="ECO:0000256" key="1">
    <source>
        <dbReference type="ARBA" id="ARBA00004613"/>
    </source>
</evidence>
<evidence type="ECO:0000313" key="10">
    <source>
        <dbReference type="Proteomes" id="UP000000437"/>
    </source>
</evidence>
<dbReference type="CTD" id="100040048"/>
<reference evidence="11" key="2">
    <citation type="journal article" date="2006" name="J. Immunol.">
        <title>Defining the origins and evolution of the chemokine/chemokine receptor system.</title>
        <authorList>
            <person name="DeVries M.E."/>
            <person name="Kelvin A.A."/>
            <person name="Xu L."/>
            <person name="Ran L."/>
            <person name="Robinson J."/>
            <person name="Kelvin D.J."/>
        </authorList>
    </citation>
    <scope>NUCLEOTIDE SEQUENCE</scope>
</reference>
<keyword evidence="4" id="KW-0964">Secreted</keyword>
<dbReference type="AlphaFoldDB" id="A9ZPF4"/>
<evidence type="ECO:0000313" key="9">
    <source>
        <dbReference type="EMBL" id="BAF98262.1"/>
    </source>
</evidence>
<dbReference type="KEGG" id="dre:794616"/>
<evidence type="ECO:0000256" key="7">
    <source>
        <dbReference type="SAM" id="SignalP"/>
    </source>
</evidence>
<keyword evidence="10" id="KW-1185">Reference proteome</keyword>
<organism evidence="9">
    <name type="scientific">Danio rerio</name>
    <name type="common">Zebrafish</name>
    <name type="synonym">Brachydanio rerio</name>
    <dbReference type="NCBI Taxonomy" id="7955"/>
    <lineage>
        <taxon>Eukaryota</taxon>
        <taxon>Metazoa</taxon>
        <taxon>Chordata</taxon>
        <taxon>Craniata</taxon>
        <taxon>Vertebrata</taxon>
        <taxon>Euteleostomi</taxon>
        <taxon>Actinopterygii</taxon>
        <taxon>Neopterygii</taxon>
        <taxon>Teleostei</taxon>
        <taxon>Ostariophysi</taxon>
        <taxon>Cypriniformes</taxon>
        <taxon>Danionidae</taxon>
        <taxon>Danioninae</taxon>
        <taxon>Danio</taxon>
    </lineage>
</organism>
<dbReference type="Reactome" id="R-DRE-380108">
    <property type="pathway name" value="Chemokine receptors bind chemokines"/>
</dbReference>
<gene>
    <name evidence="11 12" type="primary">ccl27b</name>
</gene>
<reference evidence="11" key="4">
    <citation type="journal article" date="2013" name="Genes Cells">
        <title>Systematic classification of vertebrate chemokines based on conserved synteny and evolutionary history.</title>
        <authorList>
            <person name="Nomiyama H."/>
            <person name="Osada N."/>
            <person name="Yoshie O."/>
        </authorList>
    </citation>
    <scope>NUCLEOTIDE SEQUENCE</scope>
</reference>
<reference evidence="11" key="8">
    <citation type="submission" date="2025-04" db="UniProtKB">
        <authorList>
            <consortium name="RefSeq"/>
        </authorList>
    </citation>
    <scope>IDENTIFICATION</scope>
</reference>
<comment type="subcellular location">
    <subcellularLocation>
        <location evidence="1">Secreted</location>
    </subcellularLocation>
</comment>
<reference evidence="10" key="5">
    <citation type="journal article" date="2013" name="Nature">
        <title>The zebrafish reference genome sequence and its relationship to the human genome.</title>
        <authorList>
            <consortium name="Genome Reference Consortium Zebrafish"/>
            <person name="Howe K."/>
            <person name="Clark M.D."/>
            <person name="Torroja C.F."/>
            <person name="Torrance J."/>
            <person name="Berthelot C."/>
            <person name="Muffato M."/>
            <person name="Collins J.E."/>
            <person name="Humphray S."/>
            <person name="McLaren K."/>
            <person name="Matthews L."/>
            <person name="McLaren S."/>
            <person name="Sealy I."/>
            <person name="Caccamo M."/>
            <person name="Churcher C."/>
            <person name="Scott C."/>
            <person name="Barrett J.C."/>
            <person name="Koch R."/>
            <person name="Rauch G.J."/>
            <person name="White S."/>
            <person name="Chow W."/>
            <person name="Kilian B."/>
            <person name="Quintais L.T."/>
            <person name="Guerra-Assuncao J.A."/>
            <person name="Zhou Y."/>
            <person name="Gu Y."/>
            <person name="Yen J."/>
            <person name="Vogel J.H."/>
            <person name="Eyre T."/>
            <person name="Redmond S."/>
            <person name="Banerjee R."/>
            <person name="Chi J."/>
            <person name="Fu B."/>
            <person name="Langley E."/>
            <person name="Maguire S.F."/>
            <person name="Laird G.K."/>
            <person name="Lloyd D."/>
            <person name="Kenyon E."/>
            <person name="Donaldson S."/>
            <person name="Sehra H."/>
            <person name="Almeida-King J."/>
            <person name="Loveland J."/>
            <person name="Trevanion S."/>
            <person name="Jones M."/>
            <person name="Quail M."/>
            <person name="Willey D."/>
            <person name="Hunt A."/>
            <person name="Burton J."/>
            <person name="Sims S."/>
            <person name="McLay K."/>
            <person name="Plumb B."/>
            <person name="Davis J."/>
            <person name="Clee C."/>
            <person name="Oliver K."/>
            <person name="Clark R."/>
            <person name="Riddle C."/>
            <person name="Elliot D."/>
            <person name="Eliott D."/>
            <person name="Threadgold G."/>
            <person name="Harden G."/>
            <person name="Ware D."/>
            <person name="Begum S."/>
            <person name="Mortimore B."/>
            <person name="Mortimer B."/>
            <person name="Kerry G."/>
            <person name="Heath P."/>
            <person name="Phillimore B."/>
            <person name="Tracey A."/>
            <person name="Corby N."/>
            <person name="Dunn M."/>
            <person name="Johnson C."/>
            <person name="Wood J."/>
            <person name="Clark S."/>
            <person name="Pelan S."/>
            <person name="Griffiths G."/>
            <person name="Smith M."/>
            <person name="Glithero R."/>
            <person name="Howden P."/>
            <person name="Barker N."/>
            <person name="Lloyd C."/>
            <person name="Stevens C."/>
            <person name="Harley J."/>
            <person name="Holt K."/>
            <person name="Panagiotidis G."/>
            <person name="Lovell J."/>
            <person name="Beasley H."/>
            <person name="Henderson C."/>
            <person name="Gordon D."/>
            <person name="Auger K."/>
            <person name="Wright D."/>
            <person name="Collins J."/>
            <person name="Raisen C."/>
            <person name="Dyer L."/>
            <person name="Leung K."/>
            <person name="Robertson L."/>
            <person name="Ambridge K."/>
            <person name="Leongamornlert D."/>
            <person name="McGuire S."/>
            <person name="Gilderthorp R."/>
            <person name="Griffiths C."/>
            <person name="Manthravadi D."/>
            <person name="Nichol S."/>
            <person name="Barker G."/>
            <person name="Whitehead S."/>
            <person name="Kay M."/>
            <person name="Brown J."/>
            <person name="Murnane C."/>
            <person name="Gray E."/>
            <person name="Humphries M."/>
            <person name="Sycamore N."/>
            <person name="Barker D."/>
            <person name="Saunders D."/>
            <person name="Wallis J."/>
            <person name="Babbage A."/>
            <person name="Hammond S."/>
            <person name="Mashreghi-Mohammadi M."/>
            <person name="Barr L."/>
            <person name="Martin S."/>
            <person name="Wray P."/>
            <person name="Ellington A."/>
            <person name="Matthews N."/>
            <person name="Ellwood M."/>
            <person name="Woodmansey R."/>
            <person name="Clark G."/>
            <person name="Cooper J."/>
            <person name="Cooper J."/>
            <person name="Tromans A."/>
            <person name="Grafham D."/>
            <person name="Skuce C."/>
            <person name="Pandian R."/>
            <person name="Andrews R."/>
            <person name="Harrison E."/>
            <person name="Kimberley A."/>
            <person name="Garnett J."/>
            <person name="Fosker N."/>
            <person name="Hall R."/>
            <person name="Garner P."/>
            <person name="Kelly D."/>
            <person name="Bird C."/>
            <person name="Palmer S."/>
            <person name="Gehring I."/>
            <person name="Berger A."/>
            <person name="Dooley C.M."/>
            <person name="Ersan-Urun Z."/>
            <person name="Eser C."/>
            <person name="Geiger H."/>
            <person name="Geisler M."/>
            <person name="Karotki L."/>
            <person name="Kirn A."/>
            <person name="Konantz J."/>
            <person name="Konantz M."/>
            <person name="Oberlander M."/>
            <person name="Rudolph-Geiger S."/>
            <person name="Teucke M."/>
            <person name="Lanz C."/>
            <person name="Raddatz G."/>
            <person name="Osoegawa K."/>
            <person name="Zhu B."/>
            <person name="Rapp A."/>
            <person name="Widaa S."/>
            <person name="Langford C."/>
            <person name="Yang F."/>
            <person name="Schuster S.C."/>
            <person name="Carter N.P."/>
            <person name="Harrow J."/>
            <person name="Ning Z."/>
            <person name="Herrero J."/>
            <person name="Searle S.M."/>
            <person name="Enright A."/>
            <person name="Geisler R."/>
            <person name="Plasterk R.H."/>
            <person name="Lee C."/>
            <person name="Westerfield M."/>
            <person name="de Jong P.J."/>
            <person name="Zon L.I."/>
            <person name="Postlethwait J.H."/>
            <person name="Nusslein-Volhard C."/>
            <person name="Hubbard T.J."/>
            <person name="Roest Crollius H."/>
            <person name="Rogers J."/>
            <person name="Stemple D.L."/>
        </authorList>
    </citation>
    <scope>NUCLEOTIDE SEQUENCE [LARGE SCALE GENOMIC DNA]</scope>
</reference>
<dbReference type="PhylomeDB" id="A9ZPF4"/>
<dbReference type="GeneID" id="794616"/>
<sequence>MDLIVLGILLCIAFSSAQGVTPRCCVETTKRFPLDLLKKVNRYEVQTSSGACTIDALVLHVGDMRYCATPKMEQFLQKLMKRMARLKASAV</sequence>
<evidence type="ECO:0000256" key="2">
    <source>
        <dbReference type="ARBA" id="ARBA00010868"/>
    </source>
</evidence>
<reference evidence="11" key="6">
    <citation type="journal article" date="2017" name="J. Exp. Med.">
        <title>CXCR1 remodels the vascular niche to promote hematopoietic stem and progenitor cell engraftment.</title>
        <authorList>
            <person name="Blaser B.W."/>
            <person name="Moore J.L."/>
            <person name="Hagedorn E.J."/>
            <person name="Li B."/>
            <person name="Riquelme R."/>
            <person name="Lichtig A."/>
            <person name="Yang S."/>
            <person name="Zhou Y."/>
            <person name="Tamplin O.J."/>
            <person name="Binder V."/>
            <person name="Zon L.I."/>
        </authorList>
    </citation>
    <scope>NUCLEOTIDE SEQUENCE</scope>
</reference>
<reference evidence="11" key="1">
    <citation type="journal article" date="2006" name="Genomics">
        <title>CC chemokines in zebrafish: evidence for extensive intrachromosomal gene duplications.</title>
        <authorList>
            <person name="Peatman E."/>
            <person name="Liu Z."/>
        </authorList>
    </citation>
    <scope>NUCLEOTIDE SEQUENCE</scope>
</reference>
<feature type="chain" id="PRO_5035034962" evidence="7 11">
    <location>
        <begin position="18"/>
        <end position="91"/>
    </location>
</feature>
<dbReference type="GO" id="GO:0006955">
    <property type="term" value="P:immune response"/>
    <property type="evidence" value="ECO:0007669"/>
    <property type="project" value="InterPro"/>
</dbReference>
<evidence type="ECO:0000256" key="3">
    <source>
        <dbReference type="ARBA" id="ARBA00022514"/>
    </source>
</evidence>
<dbReference type="Gene3D" id="2.40.50.40">
    <property type="match status" value="1"/>
</dbReference>